<evidence type="ECO:0000256" key="1">
    <source>
        <dbReference type="SAM" id="MobiDB-lite"/>
    </source>
</evidence>
<evidence type="ECO:0000313" key="2">
    <source>
        <dbReference type="EMBL" id="SVC18930.1"/>
    </source>
</evidence>
<dbReference type="EMBL" id="UINC01078143">
    <property type="protein sequence ID" value="SVC18930.1"/>
    <property type="molecule type" value="Genomic_DNA"/>
</dbReference>
<feature type="region of interest" description="Disordered" evidence="1">
    <location>
        <begin position="1"/>
        <end position="24"/>
    </location>
</feature>
<sequence>MDMGRMLGLSREESQEENERETEYRKLPEGLISLLDSSELTDMAMESGFHVEMSSVKPGRDPSWVKFVMLAEGTARRRSYFGRKRDTTRVSYVESGTENTMELVPLTPDPMPRCIWVRVTELPAATLAGVIAEGMLSGPHSEQTTLDEFTDLGFEDQISRATELVLPGPDWDGCC</sequence>
<dbReference type="AlphaFoldDB" id="A0A382K392"/>
<name>A0A382K392_9ZZZZ</name>
<accession>A0A382K392</accession>
<reference evidence="2" key="1">
    <citation type="submission" date="2018-05" db="EMBL/GenBank/DDBJ databases">
        <authorList>
            <person name="Lanie J.A."/>
            <person name="Ng W.-L."/>
            <person name="Kazmierczak K.M."/>
            <person name="Andrzejewski T.M."/>
            <person name="Davidsen T.M."/>
            <person name="Wayne K.J."/>
            <person name="Tettelin H."/>
            <person name="Glass J.I."/>
            <person name="Rusch D."/>
            <person name="Podicherti R."/>
            <person name="Tsui H.-C.T."/>
            <person name="Winkler M.E."/>
        </authorList>
    </citation>
    <scope>NUCLEOTIDE SEQUENCE</scope>
</reference>
<organism evidence="2">
    <name type="scientific">marine metagenome</name>
    <dbReference type="NCBI Taxonomy" id="408172"/>
    <lineage>
        <taxon>unclassified sequences</taxon>
        <taxon>metagenomes</taxon>
        <taxon>ecological metagenomes</taxon>
    </lineage>
</organism>
<protein>
    <submittedName>
        <fullName evidence="2">Uncharacterized protein</fullName>
    </submittedName>
</protein>
<gene>
    <name evidence="2" type="ORF">METZ01_LOCUS271784</name>
</gene>
<proteinExistence type="predicted"/>